<feature type="region of interest" description="Disordered" evidence="1">
    <location>
        <begin position="160"/>
        <end position="182"/>
    </location>
</feature>
<dbReference type="Proteomes" id="UP000558997">
    <property type="component" value="Unassembled WGS sequence"/>
</dbReference>
<protein>
    <submittedName>
        <fullName evidence="3">Uncharacterized protein</fullName>
    </submittedName>
</protein>
<feature type="compositionally biased region" description="Pro residues" evidence="1">
    <location>
        <begin position="245"/>
        <end position="257"/>
    </location>
</feature>
<sequence>MPRAIWCRRRQAIGVAAFSLLTLVGCSARADDKQPPAEPVGLPQSWIWSAASGIPIDSADARTVRGWFESAVLFQGALVSYPGFPQATSADLLNELMPADDGLQRAGTERLLIRSITVTDGHLNASVCVDGWDGSYFTSAGKFHRAEIALVVQTLDMRKGGPTTASPARAGQALVADSAPSPVGGRPYSSWLKGPSDNVFGGWIAYNREFAAPPADCIAWFKKSHPTIKYPITYANDKRPNRPTSAPPPTLPASPGW</sequence>
<keyword evidence="4" id="KW-1185">Reference proteome</keyword>
<feature type="region of interest" description="Disordered" evidence="1">
    <location>
        <begin position="233"/>
        <end position="257"/>
    </location>
</feature>
<feature type="signal peptide" evidence="2">
    <location>
        <begin position="1"/>
        <end position="30"/>
    </location>
</feature>
<dbReference type="RefSeq" id="WP_184835363.1">
    <property type="nucleotide sequence ID" value="NZ_BAAAVN010000006.1"/>
</dbReference>
<dbReference type="EMBL" id="JACHNF010000001">
    <property type="protein sequence ID" value="MBB5979984.1"/>
    <property type="molecule type" value="Genomic_DNA"/>
</dbReference>
<accession>A0A841DLK6</accession>
<dbReference type="AlphaFoldDB" id="A0A841DLK6"/>
<organism evidence="3 4">
    <name type="scientific">Kribbella solani</name>
    <dbReference type="NCBI Taxonomy" id="236067"/>
    <lineage>
        <taxon>Bacteria</taxon>
        <taxon>Bacillati</taxon>
        <taxon>Actinomycetota</taxon>
        <taxon>Actinomycetes</taxon>
        <taxon>Propionibacteriales</taxon>
        <taxon>Kribbellaceae</taxon>
        <taxon>Kribbella</taxon>
    </lineage>
</organism>
<dbReference type="PROSITE" id="PS51257">
    <property type="entry name" value="PROKAR_LIPOPROTEIN"/>
    <property type="match status" value="1"/>
</dbReference>
<evidence type="ECO:0000256" key="2">
    <source>
        <dbReference type="SAM" id="SignalP"/>
    </source>
</evidence>
<reference evidence="3 4" key="1">
    <citation type="submission" date="2020-08" db="EMBL/GenBank/DDBJ databases">
        <title>Sequencing the genomes of 1000 actinobacteria strains.</title>
        <authorList>
            <person name="Klenk H.-P."/>
        </authorList>
    </citation>
    <scope>NUCLEOTIDE SEQUENCE [LARGE SCALE GENOMIC DNA]</scope>
    <source>
        <strain evidence="3 4">DSM 17294</strain>
    </source>
</reference>
<evidence type="ECO:0000256" key="1">
    <source>
        <dbReference type="SAM" id="MobiDB-lite"/>
    </source>
</evidence>
<evidence type="ECO:0000313" key="3">
    <source>
        <dbReference type="EMBL" id="MBB5979984.1"/>
    </source>
</evidence>
<gene>
    <name evidence="3" type="ORF">HDA44_003325</name>
</gene>
<comment type="caution">
    <text evidence="3">The sequence shown here is derived from an EMBL/GenBank/DDBJ whole genome shotgun (WGS) entry which is preliminary data.</text>
</comment>
<feature type="chain" id="PRO_5032791474" evidence="2">
    <location>
        <begin position="31"/>
        <end position="257"/>
    </location>
</feature>
<keyword evidence="2" id="KW-0732">Signal</keyword>
<name>A0A841DLK6_9ACTN</name>
<evidence type="ECO:0000313" key="4">
    <source>
        <dbReference type="Proteomes" id="UP000558997"/>
    </source>
</evidence>
<proteinExistence type="predicted"/>